<dbReference type="KEGG" id="mfk:E2N92_10425"/>
<dbReference type="SUPFAM" id="SSF48371">
    <property type="entry name" value="ARM repeat"/>
    <property type="match status" value="1"/>
</dbReference>
<dbReference type="AlphaFoldDB" id="A0A8G1EGG6"/>
<gene>
    <name evidence="1" type="ORF">E2N92_10425</name>
</gene>
<organism evidence="1 2">
    <name type="scientific">Methanofollis formosanus</name>
    <dbReference type="NCBI Taxonomy" id="299308"/>
    <lineage>
        <taxon>Archaea</taxon>
        <taxon>Methanobacteriati</taxon>
        <taxon>Methanobacteriota</taxon>
        <taxon>Stenosarchaea group</taxon>
        <taxon>Methanomicrobia</taxon>
        <taxon>Methanomicrobiales</taxon>
        <taxon>Methanomicrobiaceae</taxon>
        <taxon>Methanofollis</taxon>
    </lineage>
</organism>
<dbReference type="EMBL" id="CP037968">
    <property type="protein sequence ID" value="QYZ79813.1"/>
    <property type="molecule type" value="Genomic_DNA"/>
</dbReference>
<dbReference type="InterPro" id="IPR011989">
    <property type="entry name" value="ARM-like"/>
</dbReference>
<dbReference type="RefSeq" id="WP_246589182.1">
    <property type="nucleotide sequence ID" value="NZ_CP037968.1"/>
</dbReference>
<sequence length="192" mass="20145">MEHDEQTDDLAEEALRLALGGAEEARIRRMASIFLGQSGGSTSSVEALAAALRDPDKTVRAEAVRSLVACGPTGFPVLLAALRDPDWRVRYRAAEGLGLLGERRAVAPLLRALTDEREHVRYMAAKALGLIADPAARAALLPLLRDPNPPARKAAATALGAIGGAEDALEAALADEPSGAVRRAVRDALGRS</sequence>
<dbReference type="GO" id="GO:0016491">
    <property type="term" value="F:oxidoreductase activity"/>
    <property type="evidence" value="ECO:0007669"/>
    <property type="project" value="TreeGrafter"/>
</dbReference>
<reference evidence="1" key="2">
    <citation type="submission" date="2019-03" db="EMBL/GenBank/DDBJ databases">
        <authorList>
            <person name="Chen S.-C."/>
            <person name="Wu S.-Y."/>
            <person name="Lai M.-C."/>
        </authorList>
    </citation>
    <scope>NUCLEOTIDE SEQUENCE</scope>
    <source>
        <strain evidence="1">ML15</strain>
    </source>
</reference>
<accession>A0A8G1EGG6</accession>
<name>A0A8G1EGG6_9EURY</name>
<evidence type="ECO:0000313" key="2">
    <source>
        <dbReference type="Proteomes" id="UP000826709"/>
    </source>
</evidence>
<dbReference type="PANTHER" id="PTHR12697:SF38">
    <property type="entry name" value="PBS LYASE HEAT DOMAIN PROTEIN REPEAT-CONTAINING PROTEIN"/>
    <property type="match status" value="1"/>
</dbReference>
<protein>
    <submittedName>
        <fullName evidence="1">HEAT repeat domain-containing protein</fullName>
    </submittedName>
</protein>
<keyword evidence="2" id="KW-1185">Reference proteome</keyword>
<reference evidence="1" key="1">
    <citation type="journal article" date="2005" name="Int. J. Syst. Evol. Microbiol.">
        <title>Methanofollis formosanus sp. nov., isolated from a fish pond.</title>
        <authorList>
            <person name="Wu S.Y."/>
            <person name="Chen S.C."/>
            <person name="Lai M.C."/>
        </authorList>
    </citation>
    <scope>NUCLEOTIDE SEQUENCE</scope>
    <source>
        <strain evidence="1">ML15</strain>
    </source>
</reference>
<dbReference type="InterPro" id="IPR016024">
    <property type="entry name" value="ARM-type_fold"/>
</dbReference>
<dbReference type="Pfam" id="PF13646">
    <property type="entry name" value="HEAT_2"/>
    <property type="match status" value="1"/>
</dbReference>
<proteinExistence type="predicted"/>
<dbReference type="Proteomes" id="UP000826709">
    <property type="component" value="Chromosome"/>
</dbReference>
<dbReference type="SMART" id="SM00567">
    <property type="entry name" value="EZ_HEAT"/>
    <property type="match status" value="5"/>
</dbReference>
<dbReference type="Gene3D" id="1.25.10.10">
    <property type="entry name" value="Leucine-rich Repeat Variant"/>
    <property type="match status" value="2"/>
</dbReference>
<dbReference type="PANTHER" id="PTHR12697">
    <property type="entry name" value="PBS LYASE HEAT-LIKE PROTEIN"/>
    <property type="match status" value="1"/>
</dbReference>
<evidence type="ECO:0000313" key="1">
    <source>
        <dbReference type="EMBL" id="QYZ79813.1"/>
    </source>
</evidence>
<dbReference type="InterPro" id="IPR004155">
    <property type="entry name" value="PBS_lyase_HEAT"/>
</dbReference>